<dbReference type="EMBL" id="BARU01047312">
    <property type="protein sequence ID" value="GAH98265.1"/>
    <property type="molecule type" value="Genomic_DNA"/>
</dbReference>
<reference evidence="1" key="1">
    <citation type="journal article" date="2014" name="Front. Microbiol.">
        <title>High frequency of phylogenetically diverse reductive dehalogenase-homologous genes in deep subseafloor sedimentary metagenomes.</title>
        <authorList>
            <person name="Kawai M."/>
            <person name="Futagami T."/>
            <person name="Toyoda A."/>
            <person name="Takaki Y."/>
            <person name="Nishi S."/>
            <person name="Hori S."/>
            <person name="Arai W."/>
            <person name="Tsubouchi T."/>
            <person name="Morono Y."/>
            <person name="Uchiyama I."/>
            <person name="Ito T."/>
            <person name="Fujiyama A."/>
            <person name="Inagaki F."/>
            <person name="Takami H."/>
        </authorList>
    </citation>
    <scope>NUCLEOTIDE SEQUENCE</scope>
    <source>
        <strain evidence="1">Expedition CK06-06</strain>
    </source>
</reference>
<name>X1KX91_9ZZZZ</name>
<organism evidence="1">
    <name type="scientific">marine sediment metagenome</name>
    <dbReference type="NCBI Taxonomy" id="412755"/>
    <lineage>
        <taxon>unclassified sequences</taxon>
        <taxon>metagenomes</taxon>
        <taxon>ecological metagenomes</taxon>
    </lineage>
</organism>
<evidence type="ECO:0000313" key="1">
    <source>
        <dbReference type="EMBL" id="GAH98265.1"/>
    </source>
</evidence>
<comment type="caution">
    <text evidence="1">The sequence shown here is derived from an EMBL/GenBank/DDBJ whole genome shotgun (WGS) entry which is preliminary data.</text>
</comment>
<dbReference type="SUPFAM" id="SSF51126">
    <property type="entry name" value="Pectin lyase-like"/>
    <property type="match status" value="1"/>
</dbReference>
<evidence type="ECO:0008006" key="2">
    <source>
        <dbReference type="Google" id="ProtNLM"/>
    </source>
</evidence>
<dbReference type="AlphaFoldDB" id="X1KX91"/>
<dbReference type="InterPro" id="IPR011050">
    <property type="entry name" value="Pectin_lyase_fold/virulence"/>
</dbReference>
<accession>X1KX91</accession>
<feature type="non-terminal residue" evidence="1">
    <location>
        <position position="1"/>
    </location>
</feature>
<feature type="non-terminal residue" evidence="1">
    <location>
        <position position="107"/>
    </location>
</feature>
<sequence length="107" mass="10775">QCDGTDDQVQINNAIAALPAGIGGTVLLLEGNYSIATSGIDITTSSVALVGSGKGTILRRAWNSGFTSNDGVITVGDGTNAYEGIVIANLSIDGQKTTHAGNANHCI</sequence>
<dbReference type="InterPro" id="IPR012334">
    <property type="entry name" value="Pectin_lyas_fold"/>
</dbReference>
<dbReference type="Gene3D" id="2.160.20.10">
    <property type="entry name" value="Single-stranded right-handed beta-helix, Pectin lyase-like"/>
    <property type="match status" value="1"/>
</dbReference>
<protein>
    <recommendedName>
        <fullName evidence="2">Pectate lyase superfamily protein domain-containing protein</fullName>
    </recommendedName>
</protein>
<gene>
    <name evidence="1" type="ORF">S03H2_70946</name>
</gene>
<proteinExistence type="predicted"/>